<keyword evidence="2 4" id="KW-0378">Hydrolase</keyword>
<keyword evidence="8" id="KW-1185">Reference proteome</keyword>
<dbReference type="PANTHER" id="PTHR42715">
    <property type="entry name" value="BETA-GLUCOSIDASE"/>
    <property type="match status" value="1"/>
</dbReference>
<dbReference type="InterPro" id="IPR019800">
    <property type="entry name" value="Glyco_hydro_3_AS"/>
</dbReference>
<sequence length="851" mass="89875">MSDTPNHAASRALDRPAGDLVADLTLAEKASLTSGASFWGTKPVERAGIPGIVLTDGPHGVRLQRGSADHLGIGDSVPATCFPPAVALGSTFDPELLERVGRALGEEARALGVGVLLGPGINIKRSPLCGRNFEYLSEDPLVSGELGAALVRGLQAQGVGASLKHFAANNQESDRMRVSADVDPRPLREIYLRGFQRVVQDARPWTVMCSYNRINGVYASEDPWLLTRVLRDEWGFEGLVVSDWGAVNDRVEGLPAGLDLEMPASGGRTDAQLVDAVEAGRLDVSFLDLAARRAVELVQKAVAGADPAATGEVPAGDVDAHHALAREAAARGAVLLKNDGGILPLDAGQRVAVIGEFARTPRYQGAGSSLINPTRLDTALAEIERLADDGRVGFAAGFTVEAPELVESPEPVEGESLRRAQRAGEFPELVEGESLRQAQQAGEFPELVEGESLGRAQRAGEFPEPVEGESLGRAQRAGEFPELVEGESLRRAQRAEAVAEASAADVVLLFLGLPAADESEGFDREHLRLPAEQLDLLDAVRAANPNVVVVLANGGVVELPFADDVPAIVEGWLGGQAGGGGIADVLYGVVNPSGRLAETIPYRLEDTPAFLDFPGEFGHVRYGEGIFVGYRWYDARDTAVRFPFGHGLSYTTFAYSALTVSAAADGGLDVRVTVTNTGDRAGREVVQVYTGIAASRVQRAPRSLAGFASVEIEAGASREVAVHVRRDDLAYWDVRVDRWVVEGGDYDVSVAASSRDIRLTTTAAVVGDEVRLPLSFESSVADLMADPVAGPIVAQAMAGLASGLGDTDVFGDEGMAKMMASFPVGRLVSFPGVPVTFEQLEQLIAAANTAH</sequence>
<dbReference type="InterPro" id="IPR036881">
    <property type="entry name" value="Glyco_hydro_3_C_sf"/>
</dbReference>
<dbReference type="Pfam" id="PF01915">
    <property type="entry name" value="Glyco_hydro_3_C"/>
    <property type="match status" value="1"/>
</dbReference>
<dbReference type="Gene3D" id="3.20.20.300">
    <property type="entry name" value="Glycoside hydrolase, family 3, N-terminal domain"/>
    <property type="match status" value="2"/>
</dbReference>
<keyword evidence="3" id="KW-0119">Carbohydrate metabolism</keyword>
<comment type="similarity">
    <text evidence="1 4">Belongs to the glycosyl hydrolase 3 family.</text>
</comment>
<evidence type="ECO:0000256" key="2">
    <source>
        <dbReference type="ARBA" id="ARBA00022801"/>
    </source>
</evidence>
<dbReference type="Proteomes" id="UP000832097">
    <property type="component" value="Chromosome"/>
</dbReference>
<dbReference type="Pfam" id="PF14310">
    <property type="entry name" value="Fn3-like"/>
    <property type="match status" value="1"/>
</dbReference>
<dbReference type="InterPro" id="IPR001764">
    <property type="entry name" value="Glyco_hydro_3_N"/>
</dbReference>
<dbReference type="InterPro" id="IPR036962">
    <property type="entry name" value="Glyco_hydro_3_N_sf"/>
</dbReference>
<evidence type="ECO:0000256" key="5">
    <source>
        <dbReference type="SAM" id="MobiDB-lite"/>
    </source>
</evidence>
<organism evidence="7 8">
    <name type="scientific">Agromyces larvae</name>
    <dbReference type="NCBI Taxonomy" id="2929802"/>
    <lineage>
        <taxon>Bacteria</taxon>
        <taxon>Bacillati</taxon>
        <taxon>Actinomycetota</taxon>
        <taxon>Actinomycetes</taxon>
        <taxon>Micrococcales</taxon>
        <taxon>Microbacteriaceae</taxon>
        <taxon>Agromyces</taxon>
    </lineage>
</organism>
<evidence type="ECO:0000313" key="8">
    <source>
        <dbReference type="Proteomes" id="UP000832097"/>
    </source>
</evidence>
<dbReference type="InterPro" id="IPR017853">
    <property type="entry name" value="GH"/>
</dbReference>
<dbReference type="SMART" id="SM01217">
    <property type="entry name" value="Fn3_like"/>
    <property type="match status" value="1"/>
</dbReference>
<proteinExistence type="inferred from homology"/>
<dbReference type="InterPro" id="IPR002772">
    <property type="entry name" value="Glyco_hydro_3_C"/>
</dbReference>
<dbReference type="GO" id="GO:0016787">
    <property type="term" value="F:hydrolase activity"/>
    <property type="evidence" value="ECO:0007669"/>
    <property type="project" value="UniProtKB-KW"/>
</dbReference>
<dbReference type="RefSeq" id="WP_243554785.1">
    <property type="nucleotide sequence ID" value="NZ_CP094528.1"/>
</dbReference>
<name>A0ABY4BZM6_9MICO</name>
<reference evidence="7 8" key="1">
    <citation type="submission" date="2022-03" db="EMBL/GenBank/DDBJ databases">
        <title>Mucilaginibacter sp. isolated from the gut of Protaetia brevitarsis seulensis larvae.</title>
        <authorList>
            <person name="Won M."/>
            <person name="Kim S.-J."/>
            <person name="Kwon S.-W."/>
        </authorList>
    </citation>
    <scope>NUCLEOTIDE SEQUENCE [LARGE SCALE GENOMIC DNA]</scope>
    <source>
        <strain evidence="7 8">CFWR-12</strain>
    </source>
</reference>
<evidence type="ECO:0000256" key="3">
    <source>
        <dbReference type="ARBA" id="ARBA00023277"/>
    </source>
</evidence>
<keyword evidence="4" id="KW-0326">Glycosidase</keyword>
<evidence type="ECO:0000313" key="7">
    <source>
        <dbReference type="EMBL" id="UOE43637.1"/>
    </source>
</evidence>
<gene>
    <name evidence="7" type="ORF">MTO99_15885</name>
</gene>
<dbReference type="InterPro" id="IPR050288">
    <property type="entry name" value="Cellulose_deg_GH3"/>
</dbReference>
<dbReference type="EMBL" id="CP094528">
    <property type="protein sequence ID" value="UOE43637.1"/>
    <property type="molecule type" value="Genomic_DNA"/>
</dbReference>
<accession>A0ABY4BZM6</accession>
<evidence type="ECO:0000259" key="6">
    <source>
        <dbReference type="SMART" id="SM01217"/>
    </source>
</evidence>
<dbReference type="SUPFAM" id="SSF52279">
    <property type="entry name" value="Beta-D-glucan exohydrolase, C-terminal domain"/>
    <property type="match status" value="1"/>
</dbReference>
<dbReference type="Pfam" id="PF00933">
    <property type="entry name" value="Glyco_hydro_3"/>
    <property type="match status" value="1"/>
</dbReference>
<dbReference type="InterPro" id="IPR013783">
    <property type="entry name" value="Ig-like_fold"/>
</dbReference>
<feature type="region of interest" description="Disordered" evidence="5">
    <location>
        <begin position="455"/>
        <end position="478"/>
    </location>
</feature>
<dbReference type="PANTHER" id="PTHR42715:SF10">
    <property type="entry name" value="BETA-GLUCOSIDASE"/>
    <property type="match status" value="1"/>
</dbReference>
<dbReference type="PROSITE" id="PS00775">
    <property type="entry name" value="GLYCOSYL_HYDROL_F3"/>
    <property type="match status" value="1"/>
</dbReference>
<dbReference type="SUPFAM" id="SSF51445">
    <property type="entry name" value="(Trans)glycosidases"/>
    <property type="match status" value="1"/>
</dbReference>
<dbReference type="Gene3D" id="2.60.40.10">
    <property type="entry name" value="Immunoglobulins"/>
    <property type="match status" value="1"/>
</dbReference>
<evidence type="ECO:0000256" key="4">
    <source>
        <dbReference type="RuleBase" id="RU361161"/>
    </source>
</evidence>
<dbReference type="PRINTS" id="PR00133">
    <property type="entry name" value="GLHYDRLASE3"/>
</dbReference>
<dbReference type="Gene3D" id="2.60.120.260">
    <property type="entry name" value="Galactose-binding domain-like"/>
    <property type="match status" value="1"/>
</dbReference>
<dbReference type="Gene3D" id="3.40.50.1700">
    <property type="entry name" value="Glycoside hydrolase family 3 C-terminal domain"/>
    <property type="match status" value="2"/>
</dbReference>
<feature type="domain" description="Fibronectin type III-like" evidence="6">
    <location>
        <begin position="684"/>
        <end position="754"/>
    </location>
</feature>
<evidence type="ECO:0000256" key="1">
    <source>
        <dbReference type="ARBA" id="ARBA00005336"/>
    </source>
</evidence>
<protein>
    <submittedName>
        <fullName evidence="7">Glycoside hydrolase family 3 C-terminal domain-containing protein</fullName>
    </submittedName>
</protein>
<dbReference type="InterPro" id="IPR026891">
    <property type="entry name" value="Fn3-like"/>
</dbReference>